<organism evidence="1 2">
    <name type="scientific">Arctium lappa</name>
    <name type="common">Greater burdock</name>
    <name type="synonym">Lappa major</name>
    <dbReference type="NCBI Taxonomy" id="4217"/>
    <lineage>
        <taxon>Eukaryota</taxon>
        <taxon>Viridiplantae</taxon>
        <taxon>Streptophyta</taxon>
        <taxon>Embryophyta</taxon>
        <taxon>Tracheophyta</taxon>
        <taxon>Spermatophyta</taxon>
        <taxon>Magnoliopsida</taxon>
        <taxon>eudicotyledons</taxon>
        <taxon>Gunneridae</taxon>
        <taxon>Pentapetalae</taxon>
        <taxon>asterids</taxon>
        <taxon>campanulids</taxon>
        <taxon>Asterales</taxon>
        <taxon>Asteraceae</taxon>
        <taxon>Carduoideae</taxon>
        <taxon>Cardueae</taxon>
        <taxon>Arctiinae</taxon>
        <taxon>Arctium</taxon>
    </lineage>
</organism>
<name>A0ACB8XFE9_ARCLA</name>
<evidence type="ECO:0000313" key="2">
    <source>
        <dbReference type="Proteomes" id="UP001055879"/>
    </source>
</evidence>
<reference evidence="1 2" key="2">
    <citation type="journal article" date="2022" name="Mol. Ecol. Resour.">
        <title>The genomes of chicory, endive, great burdock and yacon provide insights into Asteraceae paleo-polyploidization history and plant inulin production.</title>
        <authorList>
            <person name="Fan W."/>
            <person name="Wang S."/>
            <person name="Wang H."/>
            <person name="Wang A."/>
            <person name="Jiang F."/>
            <person name="Liu H."/>
            <person name="Zhao H."/>
            <person name="Xu D."/>
            <person name="Zhang Y."/>
        </authorList>
    </citation>
    <scope>NUCLEOTIDE SEQUENCE [LARGE SCALE GENOMIC DNA]</scope>
    <source>
        <strain evidence="2">cv. Niubang</strain>
    </source>
</reference>
<accession>A0ACB8XFE9</accession>
<reference evidence="2" key="1">
    <citation type="journal article" date="2022" name="Mol. Ecol. Resour.">
        <title>The genomes of chicory, endive, great burdock and yacon provide insights into Asteraceae palaeo-polyploidization history and plant inulin production.</title>
        <authorList>
            <person name="Fan W."/>
            <person name="Wang S."/>
            <person name="Wang H."/>
            <person name="Wang A."/>
            <person name="Jiang F."/>
            <person name="Liu H."/>
            <person name="Zhao H."/>
            <person name="Xu D."/>
            <person name="Zhang Y."/>
        </authorList>
    </citation>
    <scope>NUCLEOTIDE SEQUENCE [LARGE SCALE GENOMIC DNA]</scope>
    <source>
        <strain evidence="2">cv. Niubang</strain>
    </source>
</reference>
<dbReference type="EMBL" id="CM042064">
    <property type="protein sequence ID" value="KAI3665728.1"/>
    <property type="molecule type" value="Genomic_DNA"/>
</dbReference>
<keyword evidence="2" id="KW-1185">Reference proteome</keyword>
<gene>
    <name evidence="1" type="ORF">L6452_44358</name>
</gene>
<sequence>MITHSPPDPLWIHLFQHREKVHEIRLPDLHHDHTQGGSKSGSTDVYRIIRFAGSPTVCHELMHLLVKGITGEYVGVEYLAKGPPLGVDREPDDRVVGVVMGGECIRDVTSGENEVLFFEDLFGGGR</sequence>
<comment type="caution">
    <text evidence="1">The sequence shown here is derived from an EMBL/GenBank/DDBJ whole genome shotgun (WGS) entry which is preliminary data.</text>
</comment>
<evidence type="ECO:0000313" key="1">
    <source>
        <dbReference type="EMBL" id="KAI3665728.1"/>
    </source>
</evidence>
<proteinExistence type="predicted"/>
<dbReference type="Proteomes" id="UP001055879">
    <property type="component" value="Linkage Group LG18"/>
</dbReference>
<protein>
    <submittedName>
        <fullName evidence="1">Uncharacterized protein</fullName>
    </submittedName>
</protein>